<proteinExistence type="predicted"/>
<evidence type="ECO:0000313" key="1">
    <source>
        <dbReference type="EMBL" id="KKL17413.1"/>
    </source>
</evidence>
<dbReference type="EMBL" id="LAZR01039268">
    <property type="protein sequence ID" value="KKL17413.1"/>
    <property type="molecule type" value="Genomic_DNA"/>
</dbReference>
<accession>A0A0F9DZW3</accession>
<dbReference type="AlphaFoldDB" id="A0A0F9DZW3"/>
<organism evidence="1">
    <name type="scientific">marine sediment metagenome</name>
    <dbReference type="NCBI Taxonomy" id="412755"/>
    <lineage>
        <taxon>unclassified sequences</taxon>
        <taxon>metagenomes</taxon>
        <taxon>ecological metagenomes</taxon>
    </lineage>
</organism>
<reference evidence="1" key="1">
    <citation type="journal article" date="2015" name="Nature">
        <title>Complex archaea that bridge the gap between prokaryotes and eukaryotes.</title>
        <authorList>
            <person name="Spang A."/>
            <person name="Saw J.H."/>
            <person name="Jorgensen S.L."/>
            <person name="Zaremba-Niedzwiedzka K."/>
            <person name="Martijn J."/>
            <person name="Lind A.E."/>
            <person name="van Eijk R."/>
            <person name="Schleper C."/>
            <person name="Guy L."/>
            <person name="Ettema T.J."/>
        </authorList>
    </citation>
    <scope>NUCLEOTIDE SEQUENCE</scope>
</reference>
<name>A0A0F9DZW3_9ZZZZ</name>
<feature type="non-terminal residue" evidence="1">
    <location>
        <position position="503"/>
    </location>
</feature>
<sequence>LFDLTLEANLTVRVQNYSQPTTWASIINQLYINSSLGTQEIRNSFINENLNFIDLSNVSYIQFIFERFDLQPFSGNFYNFELKSTYGFDLPISNNSYVALEFDLKGEKTTVNGFYAWIRTLDLVEASTTQLNITLYRSNATIARTDANLRENNYAPDYNEMIDTQLISYTNDSLSYFKFDTANTRNLNLSNYFVVIKSTNPKEIFSLVTLPWFDFGDDGRTEHQLITTNDDGNKWQIATKQIGTYTSGQLDASSFTLNVTRGFMPSDFIVNNTNTLHIQNMTIENLAINPFSYNKSSYLTWGLGQWKHNFTTPIEDNPSNKFQIYLNWNSNITKNFKFNVSYNVNAFWVDNATASYRVAYDENHEWVLKYNLDKSDQKYNNWSFLEFWYVYPNFMSAQNLTNPNSEEFLWRLSGESTLANSSQKKLIIPQNYATLNGFYSLNLTSFNFIHKMHSFINFNETLWESNGFMFGDNISVGVEVKDAASKAPIGGDMNVTLYYPNGT</sequence>
<gene>
    <name evidence="1" type="ORF">LCGC14_2485810</name>
</gene>
<comment type="caution">
    <text evidence="1">The sequence shown here is derived from an EMBL/GenBank/DDBJ whole genome shotgun (WGS) entry which is preliminary data.</text>
</comment>
<feature type="non-terminal residue" evidence="1">
    <location>
        <position position="1"/>
    </location>
</feature>
<protein>
    <submittedName>
        <fullName evidence="1">Uncharacterized protein</fullName>
    </submittedName>
</protein>